<evidence type="ECO:0000259" key="3">
    <source>
        <dbReference type="Pfam" id="PF24793"/>
    </source>
</evidence>
<dbReference type="EMBL" id="CAUOFW020003391">
    <property type="protein sequence ID" value="CAK9159641.1"/>
    <property type="molecule type" value="Genomic_DNA"/>
</dbReference>
<gene>
    <name evidence="4" type="ORF">ILEXP_LOCUS28345</name>
</gene>
<dbReference type="PANTHER" id="PTHR43772">
    <property type="entry name" value="ENDO-1,4-BETA-XYLANASE"/>
    <property type="match status" value="1"/>
</dbReference>
<evidence type="ECO:0000313" key="5">
    <source>
        <dbReference type="Proteomes" id="UP001642360"/>
    </source>
</evidence>
<dbReference type="Proteomes" id="UP001642360">
    <property type="component" value="Unassembled WGS sequence"/>
</dbReference>
<evidence type="ECO:0000313" key="4">
    <source>
        <dbReference type="EMBL" id="CAK9159641.1"/>
    </source>
</evidence>
<proteinExistence type="predicted"/>
<comment type="caution">
    <text evidence="4">The sequence shown here is derived from an EMBL/GenBank/DDBJ whole genome shotgun (WGS) entry which is preliminary data.</text>
</comment>
<keyword evidence="5" id="KW-1185">Reference proteome</keyword>
<keyword evidence="2" id="KW-0472">Membrane</keyword>
<dbReference type="PANTHER" id="PTHR43772:SF2">
    <property type="entry name" value="PUTATIVE (AFU_ORTHOLOGUE AFUA_2G04480)-RELATED"/>
    <property type="match status" value="1"/>
</dbReference>
<feature type="transmembrane region" description="Helical" evidence="2">
    <location>
        <begin position="34"/>
        <end position="56"/>
    </location>
</feature>
<dbReference type="InterPro" id="IPR056442">
    <property type="entry name" value="GINT1_N"/>
</dbReference>
<sequence>MGSSPIVTSSAATNGGGWWWCRWRQDHRTLSSTFAFFLASFVFLGSIATLYAWSMFTPNVRTGMSSLGCHEDNEGSWSIGVFYGDSPFSLKPIEAMNIWKDQSAAWPVANPVVTCASASDAGFPSNFVADPFLYAQGWGGGGRFCAQIGERWCVDGPKRGEGKGMRLGVWGRESGGGVSVYEVGDGKEKGGEGRTKPWWWNCGSDGDAVALRASMARERESCAREYKKDC</sequence>
<feature type="domain" description="Glucosamine inositolphosphorylceramide transferase 1 N-terminal" evidence="3">
    <location>
        <begin position="69"/>
        <end position="137"/>
    </location>
</feature>
<dbReference type="AlphaFoldDB" id="A0ABC8SUQ5"/>
<organism evidence="4 5">
    <name type="scientific">Ilex paraguariensis</name>
    <name type="common">yerba mate</name>
    <dbReference type="NCBI Taxonomy" id="185542"/>
    <lineage>
        <taxon>Eukaryota</taxon>
        <taxon>Viridiplantae</taxon>
        <taxon>Streptophyta</taxon>
        <taxon>Embryophyta</taxon>
        <taxon>Tracheophyta</taxon>
        <taxon>Spermatophyta</taxon>
        <taxon>Magnoliopsida</taxon>
        <taxon>eudicotyledons</taxon>
        <taxon>Gunneridae</taxon>
        <taxon>Pentapetalae</taxon>
        <taxon>asterids</taxon>
        <taxon>campanulids</taxon>
        <taxon>Aquifoliales</taxon>
        <taxon>Aquifoliaceae</taxon>
        <taxon>Ilex</taxon>
    </lineage>
</organism>
<accession>A0ABC8SUQ5</accession>
<name>A0ABC8SUQ5_9AQUA</name>
<dbReference type="Pfam" id="PF24793">
    <property type="entry name" value="GINT1_N"/>
    <property type="match status" value="1"/>
</dbReference>
<keyword evidence="2" id="KW-0812">Transmembrane</keyword>
<evidence type="ECO:0000256" key="2">
    <source>
        <dbReference type="SAM" id="Phobius"/>
    </source>
</evidence>
<reference evidence="4 5" key="1">
    <citation type="submission" date="2024-02" db="EMBL/GenBank/DDBJ databases">
        <authorList>
            <person name="Vignale AGUSTIN F."/>
            <person name="Sosa J E."/>
            <person name="Modenutti C."/>
        </authorList>
    </citation>
    <scope>NUCLEOTIDE SEQUENCE [LARGE SCALE GENOMIC DNA]</scope>
</reference>
<evidence type="ECO:0000256" key="1">
    <source>
        <dbReference type="ARBA" id="ARBA00023277"/>
    </source>
</evidence>
<dbReference type="InterPro" id="IPR052176">
    <property type="entry name" value="Glycosyl_Hydrlase_43_Enz"/>
</dbReference>
<keyword evidence="2" id="KW-1133">Transmembrane helix</keyword>
<keyword evidence="1" id="KW-0119">Carbohydrate metabolism</keyword>
<protein>
    <recommendedName>
        <fullName evidence="3">Glucosamine inositolphosphorylceramide transferase 1 N-terminal domain-containing protein</fullName>
    </recommendedName>
</protein>